<keyword evidence="9" id="KW-0472">Membrane</keyword>
<feature type="compositionally biased region" description="Pro residues" evidence="12">
    <location>
        <begin position="565"/>
        <end position="576"/>
    </location>
</feature>
<organism evidence="16 17">
    <name type="scientific">Sneathia sanguinegens</name>
    <dbReference type="NCBI Taxonomy" id="40543"/>
    <lineage>
        <taxon>Bacteria</taxon>
        <taxon>Fusobacteriati</taxon>
        <taxon>Fusobacteriota</taxon>
        <taxon>Fusobacteriia</taxon>
        <taxon>Fusobacteriales</taxon>
        <taxon>Leptotrichiaceae</taxon>
        <taxon>Sneathia</taxon>
    </lineage>
</organism>
<dbReference type="Gene3D" id="3.30.1300.30">
    <property type="entry name" value="GSPII I/J protein-like"/>
    <property type="match status" value="1"/>
</dbReference>
<accession>A0ABT7HM59</accession>
<evidence type="ECO:0000259" key="14">
    <source>
        <dbReference type="Pfam" id="PF03895"/>
    </source>
</evidence>
<name>A0ABT7HM59_9FUSO</name>
<evidence type="ECO:0000256" key="9">
    <source>
        <dbReference type="ARBA" id="ARBA00023136"/>
    </source>
</evidence>
<sequence>MNIEVNLKKFKTTIKKKRKITLALMLSFLMTGTIGFAETPTVEELQQKIIQLETTITQQNERIAQQNEEIKQKNQEIEKRFSSEYVLIGKDAYINNAGGLDDKTKGGIAIGENATVHNYADQYGGIAIGQNAYAESMIGQQEKYFVFNKNIKYNKLGFGSIPQNNIDELISTLVIGNNTYARSGGIMIGPHNFRGKMGDIENISTDTKEEKAKLGLGVLSTTLGTNSFTNGAFATTLGAYSIITSKYNGNNSYATQNFGALINGPLNSIESFASDSKYSGIANSVIGVANRTNNSNGSLIFGAGNEITNSVEEIKFSLKNSGFFGSLFESPNDLSEELRKGVNKNKSGGATLVIGGANKADYTRQVSMIGTRNEVKGTKDKKTELVSVSGDNNLVENSRNIVAGKNFHVKGEGNVLQGFNNVDDKKRREITNSNVVALGNDIEINTDNSVYLGTKSTETKEANTLWRSEKDKRDQAYKDYAGFDHIGGIVTVGNDTLTRVIQNVAPGLISATSTDAINGSQLYNYVAKQYITIKDGKGGETKVKLGDTLTLKGTTIDVTVKAPEPAQPTPVTPAPATPTETKAPEHTATFEAKGNVGGSDTFGYKYRDDKGKETELKEGPDGKLYTNDFIENNEYKNNKWVKKGTDTESENINKNQYNKSDEKVILSTKYGKIITDVAEGVKENDAVNVKQLKEVENKIKNINIDSINEAKEKSNLALSGVANAIAIANLVQANSYSDYRHNLSAAYGYYGKQHALAIGFSGVTENRRVGYKISGSVNTKGNLGLGVGVGVMLGEKSERKLYPEKSNLVKDLKEKVNMQNKQIEELKKENQEIKEMLKKIMEKK</sequence>
<evidence type="ECO:0000256" key="13">
    <source>
        <dbReference type="SAM" id="SignalP"/>
    </source>
</evidence>
<keyword evidence="5" id="KW-1134">Transmembrane beta strand</keyword>
<dbReference type="Proteomes" id="UP001225134">
    <property type="component" value="Unassembled WGS sequence"/>
</dbReference>
<feature type="domain" description="Trimeric autotransporter adhesin YadA-like stalk" evidence="15">
    <location>
        <begin position="501"/>
        <end position="532"/>
    </location>
</feature>
<comment type="subcellular location">
    <subcellularLocation>
        <location evidence="2">Cell outer membrane</location>
    </subcellularLocation>
    <subcellularLocation>
        <location evidence="1">Cell surface</location>
    </subcellularLocation>
</comment>
<feature type="domain" description="Trimeric autotransporter adhesin YadA-like C-terminal membrane anchor" evidence="14">
    <location>
        <begin position="737"/>
        <end position="790"/>
    </location>
</feature>
<evidence type="ECO:0000313" key="16">
    <source>
        <dbReference type="EMBL" id="MDK9580886.1"/>
    </source>
</evidence>
<feature type="signal peptide" evidence="13">
    <location>
        <begin position="1"/>
        <end position="37"/>
    </location>
</feature>
<evidence type="ECO:0000256" key="6">
    <source>
        <dbReference type="ARBA" id="ARBA00022692"/>
    </source>
</evidence>
<evidence type="ECO:0000259" key="15">
    <source>
        <dbReference type="Pfam" id="PF05662"/>
    </source>
</evidence>
<dbReference type="Gene3D" id="2.150.10.10">
    <property type="entry name" value="Serralysin-like metalloprotease, C-terminal"/>
    <property type="match status" value="2"/>
</dbReference>
<protein>
    <submittedName>
        <fullName evidence="16">YadA-like family protein</fullName>
    </submittedName>
</protein>
<keyword evidence="4" id="KW-0813">Transport</keyword>
<dbReference type="SUPFAM" id="SSF54523">
    <property type="entry name" value="Pili subunits"/>
    <property type="match status" value="1"/>
</dbReference>
<feature type="coiled-coil region" evidence="11">
    <location>
        <begin position="42"/>
        <end position="80"/>
    </location>
</feature>
<evidence type="ECO:0000256" key="5">
    <source>
        <dbReference type="ARBA" id="ARBA00022452"/>
    </source>
</evidence>
<dbReference type="InterPro" id="IPR005594">
    <property type="entry name" value="YadA_C"/>
</dbReference>
<reference evidence="16 17" key="1">
    <citation type="submission" date="2023-06" db="EMBL/GenBank/DDBJ databases">
        <title>Antibody response to the Sneathia vaginalis cytopathogenic toxin A during pregnancy.</title>
        <authorList>
            <person name="Mccoy Z.T."/>
            <person name="Serrano M.G."/>
            <person name="Spaine K."/>
            <person name="Edwards D.J."/>
            <person name="Buck G.A."/>
            <person name="Jefferson K."/>
        </authorList>
    </citation>
    <scope>NUCLEOTIDE SEQUENCE [LARGE SCALE GENOMIC DNA]</scope>
    <source>
        <strain evidence="16 17">CCUG 42621</strain>
    </source>
</reference>
<evidence type="ECO:0000256" key="8">
    <source>
        <dbReference type="ARBA" id="ARBA00022927"/>
    </source>
</evidence>
<feature type="region of interest" description="Disordered" evidence="12">
    <location>
        <begin position="563"/>
        <end position="582"/>
    </location>
</feature>
<evidence type="ECO:0000313" key="17">
    <source>
        <dbReference type="Proteomes" id="UP001225134"/>
    </source>
</evidence>
<evidence type="ECO:0000256" key="3">
    <source>
        <dbReference type="ARBA" id="ARBA00005848"/>
    </source>
</evidence>
<feature type="domain" description="Trimeric autotransporter adhesin YadA-like stalk" evidence="15">
    <location>
        <begin position="674"/>
        <end position="704"/>
    </location>
</feature>
<keyword evidence="7 13" id="KW-0732">Signal</keyword>
<dbReference type="SUPFAM" id="SSF101967">
    <property type="entry name" value="Adhesin YadA, collagen-binding domain"/>
    <property type="match status" value="2"/>
</dbReference>
<dbReference type="Pfam" id="PF05662">
    <property type="entry name" value="YadA_stalk"/>
    <property type="match status" value="2"/>
</dbReference>
<dbReference type="Pfam" id="PF03895">
    <property type="entry name" value="YadA_anchor"/>
    <property type="match status" value="1"/>
</dbReference>
<dbReference type="InterPro" id="IPR008635">
    <property type="entry name" value="Coiled_stalk_dom"/>
</dbReference>
<comment type="similarity">
    <text evidence="3">Belongs to the autotransporter-2 (AT-2) (TC 1.B.40) family.</text>
</comment>
<evidence type="ECO:0000256" key="7">
    <source>
        <dbReference type="ARBA" id="ARBA00022729"/>
    </source>
</evidence>
<keyword evidence="11" id="KW-0175">Coiled coil</keyword>
<evidence type="ECO:0000256" key="4">
    <source>
        <dbReference type="ARBA" id="ARBA00022448"/>
    </source>
</evidence>
<dbReference type="RefSeq" id="WP_285153136.1">
    <property type="nucleotide sequence ID" value="NZ_JASSPP010000008.1"/>
</dbReference>
<dbReference type="InterPro" id="IPR011049">
    <property type="entry name" value="Serralysin-like_metalloprot_C"/>
</dbReference>
<keyword evidence="6" id="KW-0812">Transmembrane</keyword>
<evidence type="ECO:0000256" key="2">
    <source>
        <dbReference type="ARBA" id="ARBA00004442"/>
    </source>
</evidence>
<keyword evidence="10" id="KW-0998">Cell outer membrane</keyword>
<keyword evidence="17" id="KW-1185">Reference proteome</keyword>
<dbReference type="EMBL" id="JASSPP010000008">
    <property type="protein sequence ID" value="MDK9580886.1"/>
    <property type="molecule type" value="Genomic_DNA"/>
</dbReference>
<feature type="coiled-coil region" evidence="11">
    <location>
        <begin position="809"/>
        <end position="843"/>
    </location>
</feature>
<dbReference type="InterPro" id="IPR045584">
    <property type="entry name" value="Pilin-like"/>
</dbReference>
<gene>
    <name evidence="16" type="ORF">QQA45_05080</name>
</gene>
<evidence type="ECO:0000256" key="1">
    <source>
        <dbReference type="ARBA" id="ARBA00004241"/>
    </source>
</evidence>
<evidence type="ECO:0000256" key="12">
    <source>
        <dbReference type="SAM" id="MobiDB-lite"/>
    </source>
</evidence>
<evidence type="ECO:0000256" key="11">
    <source>
        <dbReference type="SAM" id="Coils"/>
    </source>
</evidence>
<keyword evidence="8" id="KW-0653">Protein transport</keyword>
<feature type="chain" id="PRO_5046037365" evidence="13">
    <location>
        <begin position="38"/>
        <end position="844"/>
    </location>
</feature>
<proteinExistence type="inferred from homology"/>
<dbReference type="Gene3D" id="6.10.250.2040">
    <property type="match status" value="1"/>
</dbReference>
<evidence type="ECO:0000256" key="10">
    <source>
        <dbReference type="ARBA" id="ARBA00023237"/>
    </source>
</evidence>
<comment type="caution">
    <text evidence="16">The sequence shown here is derived from an EMBL/GenBank/DDBJ whole genome shotgun (WGS) entry which is preliminary data.</text>
</comment>